<accession>A0ABQ1JJF9</accession>
<dbReference type="InterPro" id="IPR037107">
    <property type="entry name" value="Put_OMP_sf"/>
</dbReference>
<proteinExistence type="predicted"/>
<organism evidence="2 3">
    <name type="scientific">Henriciella pelagia</name>
    <dbReference type="NCBI Taxonomy" id="1977912"/>
    <lineage>
        <taxon>Bacteria</taxon>
        <taxon>Pseudomonadati</taxon>
        <taxon>Pseudomonadota</taxon>
        <taxon>Alphaproteobacteria</taxon>
        <taxon>Hyphomonadales</taxon>
        <taxon>Hyphomonadaceae</taxon>
        <taxon>Henriciella</taxon>
    </lineage>
</organism>
<sequence length="343" mass="37254">MPSRHILISVLSAGMLYTTGSATAQGVEVPEDAPSYLLNRGVWSVTSENDLFGGTDRNYTNGLRIERVSPANHVSPVLRWAADQLPFLDLDRKRLRQGLALSHAIFTPEDITATVPDPDDRPYAGWLYMSGTAVASDDHIQDSLQLNLGVVGPSAAGDYVQSQWHDLINYQKPMGWDYQLKDEIGIELVAQRMALFDGPSLPFGIETDYGVYGGGALGNVRTYAGTGLVGRIGWDLESDFGPPRIRPALTGAGTFSPAQAFGGYLFAGVDSRFVFRDMFLDGNAFRDGARVADRNKVVGDIQAGAAVHISNVQLAFTYVHRTEEFARQDGAQRFGAVSVSIAY</sequence>
<gene>
    <name evidence="2" type="ORF">GCM10011503_19020</name>
</gene>
<dbReference type="Proteomes" id="UP000628854">
    <property type="component" value="Unassembled WGS sequence"/>
</dbReference>
<evidence type="ECO:0000313" key="2">
    <source>
        <dbReference type="EMBL" id="GGB70521.1"/>
    </source>
</evidence>
<keyword evidence="1" id="KW-0732">Signal</keyword>
<dbReference type="Gene3D" id="2.40.128.140">
    <property type="entry name" value="Outer membrane protein"/>
    <property type="match status" value="1"/>
</dbReference>
<reference evidence="3" key="1">
    <citation type="journal article" date="2019" name="Int. J. Syst. Evol. Microbiol.">
        <title>The Global Catalogue of Microorganisms (GCM) 10K type strain sequencing project: providing services to taxonomists for standard genome sequencing and annotation.</title>
        <authorList>
            <consortium name="The Broad Institute Genomics Platform"/>
            <consortium name="The Broad Institute Genome Sequencing Center for Infectious Disease"/>
            <person name="Wu L."/>
            <person name="Ma J."/>
        </authorList>
    </citation>
    <scope>NUCLEOTIDE SEQUENCE [LARGE SCALE GENOMIC DNA]</scope>
    <source>
        <strain evidence="3">CGMCC 1.15928</strain>
    </source>
</reference>
<dbReference type="Pfam" id="PF09982">
    <property type="entry name" value="LpxR"/>
    <property type="match status" value="1"/>
</dbReference>
<evidence type="ECO:0000313" key="3">
    <source>
        <dbReference type="Proteomes" id="UP000628854"/>
    </source>
</evidence>
<name>A0ABQ1JJF9_9PROT</name>
<protein>
    <submittedName>
        <fullName evidence="2">Membrane protein</fullName>
    </submittedName>
</protein>
<keyword evidence="3" id="KW-1185">Reference proteome</keyword>
<dbReference type="InterPro" id="IPR018707">
    <property type="entry name" value="LpxR"/>
</dbReference>
<feature type="chain" id="PRO_5046730626" evidence="1">
    <location>
        <begin position="25"/>
        <end position="343"/>
    </location>
</feature>
<feature type="signal peptide" evidence="1">
    <location>
        <begin position="1"/>
        <end position="24"/>
    </location>
</feature>
<comment type="caution">
    <text evidence="2">The sequence shown here is derived from an EMBL/GenBank/DDBJ whole genome shotgun (WGS) entry which is preliminary data.</text>
</comment>
<dbReference type="RefSeq" id="WP_084392570.1">
    <property type="nucleotide sequence ID" value="NZ_BMKF01000002.1"/>
</dbReference>
<dbReference type="EMBL" id="BMKF01000002">
    <property type="protein sequence ID" value="GGB70521.1"/>
    <property type="molecule type" value="Genomic_DNA"/>
</dbReference>
<evidence type="ECO:0000256" key="1">
    <source>
        <dbReference type="SAM" id="SignalP"/>
    </source>
</evidence>